<reference evidence="4" key="1">
    <citation type="journal article" date="2019" name="Int. J. Syst. Evol. Microbiol.">
        <title>The Global Catalogue of Microorganisms (GCM) 10K type strain sequencing project: providing services to taxonomists for standard genome sequencing and annotation.</title>
        <authorList>
            <consortium name="The Broad Institute Genomics Platform"/>
            <consortium name="The Broad Institute Genome Sequencing Center for Infectious Disease"/>
            <person name="Wu L."/>
            <person name="Ma J."/>
        </authorList>
    </citation>
    <scope>NUCLEOTIDE SEQUENCE [LARGE SCALE GENOMIC DNA]</scope>
    <source>
        <strain evidence="4">CCUG 55074</strain>
    </source>
</reference>
<gene>
    <name evidence="3" type="ORF">ACFQ27_03090</name>
</gene>
<evidence type="ECO:0000313" key="4">
    <source>
        <dbReference type="Proteomes" id="UP001597216"/>
    </source>
</evidence>
<accession>A0ABW3SZY9</accession>
<organism evidence="3 4">
    <name type="scientific">Phenylobacterium conjunctum</name>
    <dbReference type="NCBI Taxonomy" id="1298959"/>
    <lineage>
        <taxon>Bacteria</taxon>
        <taxon>Pseudomonadati</taxon>
        <taxon>Pseudomonadota</taxon>
        <taxon>Alphaproteobacteria</taxon>
        <taxon>Caulobacterales</taxon>
        <taxon>Caulobacteraceae</taxon>
        <taxon>Phenylobacterium</taxon>
    </lineage>
</organism>
<keyword evidence="1" id="KW-0472">Membrane</keyword>
<feature type="transmembrane region" description="Helical" evidence="1">
    <location>
        <begin position="124"/>
        <end position="141"/>
    </location>
</feature>
<dbReference type="EMBL" id="JBHTLQ010000005">
    <property type="protein sequence ID" value="MFD1189552.1"/>
    <property type="molecule type" value="Genomic_DNA"/>
</dbReference>
<keyword evidence="4" id="KW-1185">Reference proteome</keyword>
<dbReference type="RefSeq" id="WP_377352419.1">
    <property type="nucleotide sequence ID" value="NZ_JBHTLQ010000005.1"/>
</dbReference>
<dbReference type="Proteomes" id="UP001597216">
    <property type="component" value="Unassembled WGS sequence"/>
</dbReference>
<feature type="transmembrane region" description="Helical" evidence="1">
    <location>
        <begin position="32"/>
        <end position="48"/>
    </location>
</feature>
<comment type="caution">
    <text evidence="3">The sequence shown here is derived from an EMBL/GenBank/DDBJ whole genome shotgun (WGS) entry which is preliminary data.</text>
</comment>
<keyword evidence="1" id="KW-1133">Transmembrane helix</keyword>
<evidence type="ECO:0000259" key="2">
    <source>
        <dbReference type="Pfam" id="PF18566"/>
    </source>
</evidence>
<protein>
    <recommendedName>
        <fullName evidence="2">Linalool dehydratase/isomerase domain-containing protein</fullName>
    </recommendedName>
</protein>
<feature type="domain" description="Linalool dehydratase/isomerase" evidence="2">
    <location>
        <begin position="221"/>
        <end position="522"/>
    </location>
</feature>
<evidence type="ECO:0000256" key="1">
    <source>
        <dbReference type="SAM" id="Phobius"/>
    </source>
</evidence>
<sequence>MTVLDTPFHAAAQTLGETRKGPVTVARQRRTLVIYLALAALGLSAWLFDASPALKAAALGLWIPGGGFLAVGGWAALLFPLAMALFVGSLIAWFWAGMVVAPVGVWLGSALLAGALAGETAWSGAPYMAAGAVGLVIAGFGRRTANLRKKGWEKAANREAYLPASLAEVGRRTAERPDPETRELSPEDLSAVRYLLDRALQPIDEWGGFDVIEQFQPSALRYQINHMGFALGIAQGAYVPNFTGYMGQAQRNLIEKYLLRKVWGYWIYESCWGHLNFTDWDPAKKDNIMLTGWFGMHVGQYMLASGDRRYLEPGSLTFRQDARTAYRHDFNTLIGSVTSNYDRAEFGLYACEPNWIYPICNHYGMGSLAVQDAVCGTDNVARYLPRWLKELDTEFTDESGSIIGLKSQLTGLPVPFPASEIGYSLFENIFVPDRAKLLWAVARREVGPAVQPGPDGRPRLMLPGAGLDVGNYRSGHAYAYASILAGAKEFGDTELAEAAQAALDADCGRTVEGGVRRYLKGSNGANTYAVMGQIMKTGDFARSFAEGPTEGARRGPVLERCAYPEVLVARAFSHGEDLELTLYPGAGDGAQALGLARLTPGAAYAVTGATPARIVAGADGMADLSVTLSGRTEVRVTPAA</sequence>
<evidence type="ECO:0000313" key="3">
    <source>
        <dbReference type="EMBL" id="MFD1189552.1"/>
    </source>
</evidence>
<feature type="transmembrane region" description="Helical" evidence="1">
    <location>
        <begin position="68"/>
        <end position="87"/>
    </location>
</feature>
<dbReference type="Pfam" id="PF18566">
    <property type="entry name" value="Ldi"/>
    <property type="match status" value="1"/>
</dbReference>
<keyword evidence="1" id="KW-0812">Transmembrane</keyword>
<name>A0ABW3SZY9_9CAUL</name>
<dbReference type="InterPro" id="IPR041411">
    <property type="entry name" value="Ldi"/>
</dbReference>
<feature type="transmembrane region" description="Helical" evidence="1">
    <location>
        <begin position="94"/>
        <end position="118"/>
    </location>
</feature>
<proteinExistence type="predicted"/>